<name>A0A2W5TPF4_CERSP</name>
<organism evidence="1 2">
    <name type="scientific">Cereibacter sphaeroides</name>
    <name type="common">Rhodobacter sphaeroides</name>
    <dbReference type="NCBI Taxonomy" id="1063"/>
    <lineage>
        <taxon>Bacteria</taxon>
        <taxon>Pseudomonadati</taxon>
        <taxon>Pseudomonadota</taxon>
        <taxon>Alphaproteobacteria</taxon>
        <taxon>Rhodobacterales</taxon>
        <taxon>Paracoccaceae</taxon>
        <taxon>Cereibacter</taxon>
    </lineage>
</organism>
<gene>
    <name evidence="1" type="ORF">DI533_10635</name>
</gene>
<sequence length="299" mass="32070">MTQAIQTEGAFRIHLLAASPAASLAILSIASVLGIGSQQAADRLASLPSVLADDVPGPEARRLSALLTALGLLVRLDPTFSTVASVAADPLLEMSIRVDDRDDRPAAVAHLVQILGRAESDVDIALNSPEGLVLQALNAQSAVDLRQEFRRDRSLRLTVADPAISVYDAFPRPGAALPAGELLRLGLGKCRFSGAVATAMNHATARHLKRRVSDRLIILNREFQRYDLFVSTVPSRANKELADFLDSRPGANRAASPDALRRIETDLTHRVAVQFVADYAAIGLDVQPRLRGMPAAEIN</sequence>
<comment type="caution">
    <text evidence="1">The sequence shown here is derived from an EMBL/GenBank/DDBJ whole genome shotgun (WGS) entry which is preliminary data.</text>
</comment>
<proteinExistence type="predicted"/>
<dbReference type="EMBL" id="QFQS01000002">
    <property type="protein sequence ID" value="PZQ97627.1"/>
    <property type="molecule type" value="Genomic_DNA"/>
</dbReference>
<evidence type="ECO:0000313" key="2">
    <source>
        <dbReference type="Proteomes" id="UP000248975"/>
    </source>
</evidence>
<accession>A0A2W5TPF4</accession>
<reference evidence="1 2" key="1">
    <citation type="submission" date="2017-08" db="EMBL/GenBank/DDBJ databases">
        <title>Infants hospitalized years apart are colonized by the same room-sourced microbial strains.</title>
        <authorList>
            <person name="Brooks B."/>
            <person name="Olm M.R."/>
            <person name="Firek B.A."/>
            <person name="Baker R."/>
            <person name="Thomas B.C."/>
            <person name="Morowitz M.J."/>
            <person name="Banfield J.F."/>
        </authorList>
    </citation>
    <scope>NUCLEOTIDE SEQUENCE [LARGE SCALE GENOMIC DNA]</scope>
    <source>
        <strain evidence="1">S2_003_000_R2_11</strain>
    </source>
</reference>
<evidence type="ECO:0000313" key="1">
    <source>
        <dbReference type="EMBL" id="PZQ97627.1"/>
    </source>
</evidence>
<protein>
    <submittedName>
        <fullName evidence="1">Uncharacterized protein</fullName>
    </submittedName>
</protein>
<dbReference type="Proteomes" id="UP000248975">
    <property type="component" value="Unassembled WGS sequence"/>
</dbReference>
<dbReference type="AlphaFoldDB" id="A0A2W5TPF4"/>